<dbReference type="EMBL" id="UINC01005227">
    <property type="protein sequence ID" value="SVA19944.1"/>
    <property type="molecule type" value="Genomic_DNA"/>
</dbReference>
<evidence type="ECO:0000313" key="2">
    <source>
        <dbReference type="EMBL" id="SVA19944.1"/>
    </source>
</evidence>
<feature type="domain" description="Dihydroprymidine dehydrogenase" evidence="1">
    <location>
        <begin position="24"/>
        <end position="131"/>
    </location>
</feature>
<dbReference type="SUPFAM" id="SSF46548">
    <property type="entry name" value="alpha-helical ferredoxin"/>
    <property type="match status" value="1"/>
</dbReference>
<sequence length="242" mass="27145">MGKTTGFMEFEKKERDYVDISERIQSYKEFVLPLSEEETKTQAARCMDCGIPYCHSGCPVNNQIPDWNDLVYLEKWKEALENLHSTNNFPEFTGRICPAPCEASCTLNLYEEPVSIKTIECAIIDKGYENNWIKPIIAENKNGKDVAVIGSGPAGLACAQQLVRVGYEVTVYEKNPKPGGLLRYGIPDFKMEKILIDKRIEQMSLEGVNFQTNAHVGVDIPLRSIVNNFDAVVLTGGAEFPR</sequence>
<dbReference type="Gene3D" id="1.10.1060.10">
    <property type="entry name" value="Alpha-helical ferredoxin"/>
    <property type="match status" value="1"/>
</dbReference>
<dbReference type="Gene3D" id="3.50.50.60">
    <property type="entry name" value="FAD/NAD(P)-binding domain"/>
    <property type="match status" value="1"/>
</dbReference>
<dbReference type="PANTHER" id="PTHR43100">
    <property type="entry name" value="GLUTAMATE SYNTHASE [NADPH] SMALL CHAIN"/>
    <property type="match status" value="1"/>
</dbReference>
<dbReference type="GO" id="GO:0051536">
    <property type="term" value="F:iron-sulfur cluster binding"/>
    <property type="evidence" value="ECO:0007669"/>
    <property type="project" value="InterPro"/>
</dbReference>
<protein>
    <recommendedName>
        <fullName evidence="1">Dihydroprymidine dehydrogenase domain-containing protein</fullName>
    </recommendedName>
</protein>
<dbReference type="PRINTS" id="PR00419">
    <property type="entry name" value="ADXRDTASE"/>
</dbReference>
<dbReference type="Pfam" id="PF13450">
    <property type="entry name" value="NAD_binding_8"/>
    <property type="match status" value="1"/>
</dbReference>
<dbReference type="AlphaFoldDB" id="A0A381TVT5"/>
<organism evidence="2">
    <name type="scientific">marine metagenome</name>
    <dbReference type="NCBI Taxonomy" id="408172"/>
    <lineage>
        <taxon>unclassified sequences</taxon>
        <taxon>metagenomes</taxon>
        <taxon>ecological metagenomes</taxon>
    </lineage>
</organism>
<dbReference type="InterPro" id="IPR036188">
    <property type="entry name" value="FAD/NAD-bd_sf"/>
</dbReference>
<name>A0A381TVT5_9ZZZZ</name>
<dbReference type="SUPFAM" id="SSF51971">
    <property type="entry name" value="Nucleotide-binding domain"/>
    <property type="match status" value="1"/>
</dbReference>
<dbReference type="PANTHER" id="PTHR43100:SF1">
    <property type="entry name" value="GLUTAMATE SYNTHASE [NADPH] SMALL CHAIN"/>
    <property type="match status" value="1"/>
</dbReference>
<reference evidence="2" key="1">
    <citation type="submission" date="2018-05" db="EMBL/GenBank/DDBJ databases">
        <authorList>
            <person name="Lanie J.A."/>
            <person name="Ng W.-L."/>
            <person name="Kazmierczak K.M."/>
            <person name="Andrzejewski T.M."/>
            <person name="Davidsen T.M."/>
            <person name="Wayne K.J."/>
            <person name="Tettelin H."/>
            <person name="Glass J.I."/>
            <person name="Rusch D."/>
            <person name="Podicherti R."/>
            <person name="Tsui H.-C.T."/>
            <person name="Winkler M.E."/>
        </authorList>
    </citation>
    <scope>NUCLEOTIDE SEQUENCE</scope>
</reference>
<dbReference type="Pfam" id="PF14691">
    <property type="entry name" value="Fer4_20"/>
    <property type="match status" value="1"/>
</dbReference>
<proteinExistence type="predicted"/>
<feature type="non-terminal residue" evidence="2">
    <location>
        <position position="242"/>
    </location>
</feature>
<dbReference type="InterPro" id="IPR009051">
    <property type="entry name" value="Helical_ferredxn"/>
</dbReference>
<evidence type="ECO:0000259" key="1">
    <source>
        <dbReference type="Pfam" id="PF14691"/>
    </source>
</evidence>
<dbReference type="InterPro" id="IPR028261">
    <property type="entry name" value="DPD_II"/>
</dbReference>
<dbReference type="InterPro" id="IPR051394">
    <property type="entry name" value="Glutamate_Synthase"/>
</dbReference>
<gene>
    <name evidence="2" type="ORF">METZ01_LOCUS72798</name>
</gene>
<accession>A0A381TVT5</accession>